<comment type="caution">
    <text evidence="1">The sequence shown here is derived from an EMBL/GenBank/DDBJ whole genome shotgun (WGS) entry which is preliminary data.</text>
</comment>
<evidence type="ECO:0000313" key="2">
    <source>
        <dbReference type="Proteomes" id="UP000696485"/>
    </source>
</evidence>
<dbReference type="Proteomes" id="UP000696485">
    <property type="component" value="Unassembled WGS sequence"/>
</dbReference>
<reference evidence="1" key="1">
    <citation type="journal article" date="2020" name="Fungal Divers.">
        <title>Resolving the Mortierellaceae phylogeny through synthesis of multi-gene phylogenetics and phylogenomics.</title>
        <authorList>
            <person name="Vandepol N."/>
            <person name="Liber J."/>
            <person name="Desiro A."/>
            <person name="Na H."/>
            <person name="Kennedy M."/>
            <person name="Barry K."/>
            <person name="Grigoriev I.V."/>
            <person name="Miller A.N."/>
            <person name="O'Donnell K."/>
            <person name="Stajich J.E."/>
            <person name="Bonito G."/>
        </authorList>
    </citation>
    <scope>NUCLEOTIDE SEQUENCE</scope>
    <source>
        <strain evidence="1">NVP1</strain>
    </source>
</reference>
<dbReference type="AlphaFoldDB" id="A0A9P5VJ97"/>
<dbReference type="EMBL" id="JAAAUY010000680">
    <property type="protein sequence ID" value="KAF9327286.1"/>
    <property type="molecule type" value="Genomic_DNA"/>
</dbReference>
<proteinExistence type="predicted"/>
<gene>
    <name evidence="1" type="ORF">BG006_009387</name>
</gene>
<protein>
    <submittedName>
        <fullName evidence="1">Uncharacterized protein</fullName>
    </submittedName>
</protein>
<keyword evidence="2" id="KW-1185">Reference proteome</keyword>
<name>A0A9P5VJ97_9FUNG</name>
<evidence type="ECO:0000313" key="1">
    <source>
        <dbReference type="EMBL" id="KAF9327286.1"/>
    </source>
</evidence>
<sequence length="326" mass="36271">MAMSKVLVVGGSTFMSYHMSNHLNDSFDITATYTTEDDGWNISRPWASRVAVLDPPWTRVVIDMNSQVLKACFSGLLSFGGYDWVILSPEVLSDERSMVASCLVDALQTTLYPGSVVMLPHESANESASSDGNKLLAELFTIETNLLWTTCLKRVYILRIAMLQEQLLFALPRSTKSLVLPVDLHFLNQVATSDLVRSVRALLAHTSSSFAQRTRCTSLLTGPSTCVRHTHLDIIIHGLPSQFCLDPDGSQRKRYLSWSRRVQNSTILPDWPANGEIALVREYLGYVGRSPTPAKPSSDWSEICPGEEMQPLSVLFDVIHDHLSLL</sequence>
<accession>A0A9P5VJ97</accession>
<organism evidence="1 2">
    <name type="scientific">Podila minutissima</name>
    <dbReference type="NCBI Taxonomy" id="64525"/>
    <lineage>
        <taxon>Eukaryota</taxon>
        <taxon>Fungi</taxon>
        <taxon>Fungi incertae sedis</taxon>
        <taxon>Mucoromycota</taxon>
        <taxon>Mortierellomycotina</taxon>
        <taxon>Mortierellomycetes</taxon>
        <taxon>Mortierellales</taxon>
        <taxon>Mortierellaceae</taxon>
        <taxon>Podila</taxon>
    </lineage>
</organism>